<comment type="subcellular location">
    <subcellularLocation>
        <location evidence="2">Mitochondrion inner membrane</location>
        <topology evidence="2">Peripheral membrane protein</topology>
        <orientation evidence="2">Matrix side</orientation>
    </subcellularLocation>
    <subcellularLocation>
        <location evidence="3">Peroxisome membrane</location>
        <topology evidence="3">Multi-pass membrane protein</topology>
    </subcellularLocation>
</comment>
<dbReference type="Pfam" id="PF04757">
    <property type="entry name" value="Pex2_Pex12"/>
    <property type="match status" value="1"/>
</dbReference>
<evidence type="ECO:0000256" key="11">
    <source>
        <dbReference type="ARBA" id="ARBA00022723"/>
    </source>
</evidence>
<keyword evidence="17" id="KW-1133">Transmembrane helix</keyword>
<dbReference type="PANTHER" id="PTHR12888">
    <property type="entry name" value="PEROXISOME ASSEMBLY PROTEIN 12 PEROXIN-12"/>
    <property type="match status" value="1"/>
</dbReference>
<dbReference type="GO" id="GO:0004842">
    <property type="term" value="F:ubiquitin-protein transferase activity"/>
    <property type="evidence" value="ECO:0007669"/>
    <property type="project" value="TreeGrafter"/>
</dbReference>
<dbReference type="PANTHER" id="PTHR12888:SF0">
    <property type="entry name" value="PEROXISOME ASSEMBLY PROTEIN 12"/>
    <property type="match status" value="1"/>
</dbReference>
<keyword evidence="12" id="KW-0863">Zinc-finger</keyword>
<accession>A0A093UZA5</accession>
<dbReference type="InterPro" id="IPR001841">
    <property type="entry name" value="Znf_RING"/>
</dbReference>
<dbReference type="GO" id="GO:0005778">
    <property type="term" value="C:peroxisomal membrane"/>
    <property type="evidence" value="ECO:0007669"/>
    <property type="project" value="UniProtKB-SubCell"/>
</dbReference>
<evidence type="ECO:0000256" key="14">
    <source>
        <dbReference type="ARBA" id="ARBA00022833"/>
    </source>
</evidence>
<evidence type="ECO:0000256" key="9">
    <source>
        <dbReference type="ARBA" id="ARBA00022448"/>
    </source>
</evidence>
<comment type="function">
    <text evidence="1">Probable mitochondrial mRNA stabilization factor.</text>
</comment>
<keyword evidence="14" id="KW-0862">Zinc</keyword>
<keyword evidence="11" id="KW-0479">Metal-binding</keyword>
<keyword evidence="13" id="KW-0999">Mitochondrion inner membrane</keyword>
<keyword evidence="9" id="KW-0813">Transport</keyword>
<feature type="region of interest" description="Disordered" evidence="23">
    <location>
        <begin position="1075"/>
        <end position="1125"/>
    </location>
</feature>
<keyword evidence="19" id="KW-0472">Membrane</keyword>
<feature type="region of interest" description="Disordered" evidence="23">
    <location>
        <begin position="306"/>
        <end position="332"/>
    </location>
</feature>
<dbReference type="InterPro" id="IPR017375">
    <property type="entry name" value="PEX12"/>
</dbReference>
<evidence type="ECO:0000256" key="10">
    <source>
        <dbReference type="ARBA" id="ARBA00022692"/>
    </source>
</evidence>
<evidence type="ECO:0000256" key="5">
    <source>
        <dbReference type="ARBA" id="ARBA00008704"/>
    </source>
</evidence>
<dbReference type="Gene3D" id="3.30.460.10">
    <property type="entry name" value="Beta Polymerase, domain 2"/>
    <property type="match status" value="1"/>
</dbReference>
<comment type="subunit">
    <text evidence="22">Component of the PEX2-PEX10-PEX12 retrotranslocation channel, composed of PEX2, PEX10 and PEX12.</text>
</comment>
<evidence type="ECO:0000256" key="12">
    <source>
        <dbReference type="ARBA" id="ARBA00022771"/>
    </source>
</evidence>
<dbReference type="SMART" id="SM00184">
    <property type="entry name" value="RING"/>
    <property type="match status" value="1"/>
</dbReference>
<keyword evidence="16" id="KW-0809">Transit peptide</keyword>
<evidence type="ECO:0000256" key="17">
    <source>
        <dbReference type="ARBA" id="ARBA00022989"/>
    </source>
</evidence>
<organism evidence="25">
    <name type="scientific">Talaromyces marneffei PM1</name>
    <dbReference type="NCBI Taxonomy" id="1077442"/>
    <lineage>
        <taxon>Eukaryota</taxon>
        <taxon>Fungi</taxon>
        <taxon>Dikarya</taxon>
        <taxon>Ascomycota</taxon>
        <taxon>Pezizomycotina</taxon>
        <taxon>Eurotiomycetes</taxon>
        <taxon>Eurotiomycetidae</taxon>
        <taxon>Eurotiales</taxon>
        <taxon>Trichocomaceae</taxon>
        <taxon>Talaromyces</taxon>
        <taxon>Talaromyces sect. Talaromyces</taxon>
    </lineage>
</organism>
<dbReference type="FunFam" id="3.30.460.10:FF:000044">
    <property type="entry name" value="ATPase synthesis protein 25, mitochondrial"/>
    <property type="match status" value="1"/>
</dbReference>
<evidence type="ECO:0000256" key="22">
    <source>
        <dbReference type="ARBA" id="ARBA00034505"/>
    </source>
</evidence>
<evidence type="ECO:0000256" key="8">
    <source>
        <dbReference type="ARBA" id="ARBA00018980"/>
    </source>
</evidence>
<dbReference type="GO" id="GO:0016562">
    <property type="term" value="P:protein import into peroxisome matrix, receptor recycling"/>
    <property type="evidence" value="ECO:0007669"/>
    <property type="project" value="UniProtKB-ARBA"/>
</dbReference>
<evidence type="ECO:0000256" key="3">
    <source>
        <dbReference type="ARBA" id="ARBA00004585"/>
    </source>
</evidence>
<feature type="region of interest" description="Disordered" evidence="23">
    <location>
        <begin position="971"/>
        <end position="1006"/>
    </location>
</feature>
<dbReference type="GO" id="GO:0006513">
    <property type="term" value="P:protein monoubiquitination"/>
    <property type="evidence" value="ECO:0007669"/>
    <property type="project" value="TreeGrafter"/>
</dbReference>
<dbReference type="HOGENOM" id="CLU_272850_0_0_1"/>
<evidence type="ECO:0000256" key="15">
    <source>
        <dbReference type="ARBA" id="ARBA00022927"/>
    </source>
</evidence>
<dbReference type="Gene3D" id="3.30.40.10">
    <property type="entry name" value="Zinc/RING finger domain, C3HC4 (zinc finger)"/>
    <property type="match status" value="1"/>
</dbReference>
<gene>
    <name evidence="25" type="ORF">GQ26_0220350</name>
</gene>
<comment type="pathway">
    <text evidence="4">Protein modification; protein ubiquitination.</text>
</comment>
<feature type="compositionally biased region" description="Basic and acidic residues" evidence="23">
    <location>
        <begin position="1110"/>
        <end position="1121"/>
    </location>
</feature>
<dbReference type="InterPro" id="IPR043519">
    <property type="entry name" value="NT_sf"/>
</dbReference>
<feature type="compositionally biased region" description="Polar residues" evidence="23">
    <location>
        <begin position="306"/>
        <end position="321"/>
    </location>
</feature>
<evidence type="ECO:0000259" key="24">
    <source>
        <dbReference type="SMART" id="SM00184"/>
    </source>
</evidence>
<keyword evidence="18" id="KW-0496">Mitochondrion</keyword>
<name>A0A093UZA5_TALMA</name>
<evidence type="ECO:0000256" key="19">
    <source>
        <dbReference type="ARBA" id="ARBA00023136"/>
    </source>
</evidence>
<evidence type="ECO:0000313" key="25">
    <source>
        <dbReference type="EMBL" id="KFX45612.1"/>
    </source>
</evidence>
<comment type="similarity">
    <text evidence="5">Belongs to the pex2/pex10/pex12 family.</text>
</comment>
<sequence length="1143" mass="127935">MAAAASLVRSARCHSCRHDVLRSFVRVSGLTIAQTSRSPQMRQFFTTPNLKMESLNHHTSDRDVATELHHDAPVPNESANSSQDVPWYLQVEPVIETTHPIARQQQIPDVPENAPSITREILQHLSLEIGLDDMVLLDLRGRDPLPALGGNVIMVIGSARGVKHLNVSADRFCRWLRSTYKLRPYADGLLGRNELKIKLRRKARRARLASSAGTTADTSDDGITTGWICVNIGSVDDPSVIQNMREGGFEGFGKVQGGTRIVVQMFTEEKRADVDLEQLWAPKKDVTGPDSEKRSILAEEDYQVRLQSSTPTEHKSNQPMSNVPRPPPRIDLSQRRNFSTVMRQKSVHTDVKSGSNYDTADVGDELGHQERQLSAIFQTINGLSPDELIEQLGSGPQDMGSTELLRDCYSFAGTDSNRKSTIRLMLSAVAVSLQHPGYTKEYLWKLFLEQTASGYRLSELQAFEIASAFLVPRLESQEQKRTISELVDFDIESAMRVMDNLSLSGETIIMKHRLYNMMYRALLLSLADGNANKNNARLKALRIRTLMDEIGLEWQGTDARETMQLRLLLGDVDGFYEIWHAIAFNEGSRTADDYEVLFRVHAEAGNAAHARECLAVWISMMGRENPPVQPDAGIISAIAKCARKNYVGLGFDDMEYASSIQNELDDLKPSLFELLAEEQLSSLLPPSIRYLLAVATHRHPRYLLRILNNFDELYALVSLVVERYYLRTFGGSFTENFYSLKRERVLFTKNGEVPRAQIGAATAVRETLRLRTSDVWKNLAIMVGLPYLKRKLDESYDIHVVPQSSSLLGGPRYSRHDDLPPNPTIKQRMMFYYKWFLRNIYPSVNAAYYFSILAFNLAYLFDNTKYSSPFLWLIGTRIRRLGPADHRAIAMAMQSKPSNSARQRPGSGLLGLLSPQNVYPQLLQSLRFFLPASIFALKFLEWWHASDFSRQLARKVTETLDLPAPVVTGMTDPSLKKKATTTTTASPSPNLKPAIKTSPSRRQPPISSTSYLPIFTVPIPAPDSDNAGACPICLNPLTNPTACQTGYVFCYSCVFRWLNGDHERQIDFMNGVDGGAAWDAPDEGDEDSGENGQNNDKAKADGNNASTESNKSREGKWESGKGRCPVTGRRVLGGTDCLRRVLV</sequence>
<dbReference type="EMBL" id="JPOX01000022">
    <property type="protein sequence ID" value="KFX45612.1"/>
    <property type="molecule type" value="Genomic_DNA"/>
</dbReference>
<evidence type="ECO:0000256" key="6">
    <source>
        <dbReference type="ARBA" id="ARBA00010787"/>
    </source>
</evidence>
<dbReference type="AlphaFoldDB" id="A0A093UZA5"/>
<evidence type="ECO:0000256" key="16">
    <source>
        <dbReference type="ARBA" id="ARBA00022946"/>
    </source>
</evidence>
<evidence type="ECO:0000256" key="21">
    <source>
        <dbReference type="ARBA" id="ARBA00029692"/>
    </source>
</evidence>
<evidence type="ECO:0000256" key="1">
    <source>
        <dbReference type="ARBA" id="ARBA00003470"/>
    </source>
</evidence>
<dbReference type="InterPro" id="IPR006845">
    <property type="entry name" value="Pex_N"/>
</dbReference>
<feature type="compositionally biased region" description="Polar residues" evidence="23">
    <location>
        <begin position="997"/>
        <end position="1006"/>
    </location>
</feature>
<evidence type="ECO:0000256" key="13">
    <source>
        <dbReference type="ARBA" id="ARBA00022792"/>
    </source>
</evidence>
<evidence type="ECO:0000256" key="23">
    <source>
        <dbReference type="SAM" id="MobiDB-lite"/>
    </source>
</evidence>
<comment type="similarity">
    <text evidence="6">Belongs to the ATP25 family.</text>
</comment>
<keyword evidence="20" id="KW-0576">Peroxisome</keyword>
<evidence type="ECO:0000256" key="7">
    <source>
        <dbReference type="ARBA" id="ARBA00017078"/>
    </source>
</evidence>
<proteinExistence type="inferred from homology"/>
<evidence type="ECO:0000256" key="4">
    <source>
        <dbReference type="ARBA" id="ARBA00004906"/>
    </source>
</evidence>
<evidence type="ECO:0000256" key="20">
    <source>
        <dbReference type="ARBA" id="ARBA00023140"/>
    </source>
</evidence>
<keyword evidence="15" id="KW-0653">Protein transport</keyword>
<dbReference type="InterPro" id="IPR013083">
    <property type="entry name" value="Znf_RING/FYVE/PHD"/>
</dbReference>
<feature type="domain" description="RING-type" evidence="24">
    <location>
        <begin position="1030"/>
        <end position="1127"/>
    </location>
</feature>
<dbReference type="GO" id="GO:1990429">
    <property type="term" value="C:peroxisomal importomer complex"/>
    <property type="evidence" value="ECO:0007669"/>
    <property type="project" value="TreeGrafter"/>
</dbReference>
<dbReference type="SUPFAM" id="SSF57850">
    <property type="entry name" value="RING/U-box"/>
    <property type="match status" value="1"/>
</dbReference>
<protein>
    <recommendedName>
        <fullName evidence="7">ATPase synthesis protein 25, mitochondrial</fullName>
    </recommendedName>
    <alternativeName>
        <fullName evidence="21">Peroxin-12</fullName>
    </alternativeName>
    <alternativeName>
        <fullName evidence="8">Peroxisome assembly protein 12</fullName>
    </alternativeName>
</protein>
<reference evidence="25" key="1">
    <citation type="journal article" date="2014" name="PLoS Genet.">
        <title>Signature Gene Expression Reveals Novel Clues to the Molecular Mechanisms of Dimorphic Transition in Penicillium marneffei.</title>
        <authorList>
            <person name="Yang E."/>
            <person name="Wang G."/>
            <person name="Cai J."/>
            <person name="Woo P.C."/>
            <person name="Lau S.K."/>
            <person name="Yuen K.-Y."/>
            <person name="Chow W.-N."/>
            <person name="Lin X."/>
        </authorList>
    </citation>
    <scope>NUCLEOTIDE SEQUENCE [LARGE SCALE GENOMIC DNA]</scope>
    <source>
        <strain evidence="25">PM1</strain>
    </source>
</reference>
<evidence type="ECO:0000256" key="18">
    <source>
        <dbReference type="ARBA" id="ARBA00023128"/>
    </source>
</evidence>
<evidence type="ECO:0000256" key="2">
    <source>
        <dbReference type="ARBA" id="ARBA00004443"/>
    </source>
</evidence>
<dbReference type="GO" id="GO:0005743">
    <property type="term" value="C:mitochondrial inner membrane"/>
    <property type="evidence" value="ECO:0007669"/>
    <property type="project" value="UniProtKB-SubCell"/>
</dbReference>
<keyword evidence="10" id="KW-0812">Transmembrane</keyword>
<comment type="caution">
    <text evidence="25">The sequence shown here is derived from an EMBL/GenBank/DDBJ whole genome shotgun (WGS) entry which is preliminary data.</text>
</comment>
<dbReference type="GO" id="GO:0008270">
    <property type="term" value="F:zinc ion binding"/>
    <property type="evidence" value="ECO:0007669"/>
    <property type="project" value="UniProtKB-KW"/>
</dbReference>
<feature type="compositionally biased region" description="Acidic residues" evidence="23">
    <location>
        <begin position="1080"/>
        <end position="1089"/>
    </location>
</feature>